<sequence>MSTVYSVAWLGDGHSRGTRITNIDEEVLDAFREFATANGLNFKKANAPNGIEYVITGPAWRNFQFSQSEKHKRIFDDFREIALSLGFSMTKKREIKTCVYKGETKYCPAFRGLLTGSGARLAQIPVRIPRKKFLFPDRKTRRDLLSFKLVPVVEPEQEGA</sequence>
<evidence type="ECO:0000313" key="1">
    <source>
        <dbReference type="EMBL" id="KAK9823480.1"/>
    </source>
</evidence>
<accession>A0AAW1QPQ7</accession>
<reference evidence="1 2" key="1">
    <citation type="journal article" date="2024" name="Nat. Commun.">
        <title>Phylogenomics reveals the evolutionary origins of lichenization in chlorophyte algae.</title>
        <authorList>
            <person name="Puginier C."/>
            <person name="Libourel C."/>
            <person name="Otte J."/>
            <person name="Skaloud P."/>
            <person name="Haon M."/>
            <person name="Grisel S."/>
            <person name="Petersen M."/>
            <person name="Berrin J.G."/>
            <person name="Delaux P.M."/>
            <person name="Dal Grande F."/>
            <person name="Keller J."/>
        </authorList>
    </citation>
    <scope>NUCLEOTIDE SEQUENCE [LARGE SCALE GENOMIC DNA]</scope>
    <source>
        <strain evidence="1 2">SAG 2043</strain>
    </source>
</reference>
<dbReference type="Proteomes" id="UP001489004">
    <property type="component" value="Unassembled WGS sequence"/>
</dbReference>
<gene>
    <name evidence="1" type="ORF">WJX72_003065</name>
</gene>
<proteinExistence type="predicted"/>
<comment type="caution">
    <text evidence="1">The sequence shown here is derived from an EMBL/GenBank/DDBJ whole genome shotgun (WGS) entry which is preliminary data.</text>
</comment>
<keyword evidence="2" id="KW-1185">Reference proteome</keyword>
<evidence type="ECO:0008006" key="3">
    <source>
        <dbReference type="Google" id="ProtNLM"/>
    </source>
</evidence>
<protein>
    <recommendedName>
        <fullName evidence="3">LAGLIDADG homing endonuclease</fullName>
    </recommendedName>
</protein>
<dbReference type="EMBL" id="JALJOR010000002">
    <property type="protein sequence ID" value="KAK9823480.1"/>
    <property type="molecule type" value="Genomic_DNA"/>
</dbReference>
<evidence type="ECO:0000313" key="2">
    <source>
        <dbReference type="Proteomes" id="UP001489004"/>
    </source>
</evidence>
<organism evidence="1 2">
    <name type="scientific">[Myrmecia] bisecta</name>
    <dbReference type="NCBI Taxonomy" id="41462"/>
    <lineage>
        <taxon>Eukaryota</taxon>
        <taxon>Viridiplantae</taxon>
        <taxon>Chlorophyta</taxon>
        <taxon>core chlorophytes</taxon>
        <taxon>Trebouxiophyceae</taxon>
        <taxon>Trebouxiales</taxon>
        <taxon>Trebouxiaceae</taxon>
        <taxon>Myrmecia</taxon>
    </lineage>
</organism>
<dbReference type="AlphaFoldDB" id="A0AAW1QPQ7"/>
<name>A0AAW1QPQ7_9CHLO</name>